<accession>D6TLY8</accession>
<name>D6TLY8_KTERA</name>
<protein>
    <submittedName>
        <fullName evidence="1">Uncharacterized protein</fullName>
    </submittedName>
</protein>
<reference evidence="1 2" key="1">
    <citation type="journal article" date="2011" name="Stand. Genomic Sci.">
        <title>Non-contiguous finished genome sequence and contextual data of the filamentous soil bacterium Ktedonobacter racemifer type strain (SOSP1-21).</title>
        <authorList>
            <person name="Chang Y.J."/>
            <person name="Land M."/>
            <person name="Hauser L."/>
            <person name="Chertkov O."/>
            <person name="Del Rio T.G."/>
            <person name="Nolan M."/>
            <person name="Copeland A."/>
            <person name="Tice H."/>
            <person name="Cheng J.F."/>
            <person name="Lucas S."/>
            <person name="Han C."/>
            <person name="Goodwin L."/>
            <person name="Pitluck S."/>
            <person name="Ivanova N."/>
            <person name="Ovchinikova G."/>
            <person name="Pati A."/>
            <person name="Chen A."/>
            <person name="Palaniappan K."/>
            <person name="Mavromatis K."/>
            <person name="Liolios K."/>
            <person name="Brettin T."/>
            <person name="Fiebig A."/>
            <person name="Rohde M."/>
            <person name="Abt B."/>
            <person name="Goker M."/>
            <person name="Detter J.C."/>
            <person name="Woyke T."/>
            <person name="Bristow J."/>
            <person name="Eisen J.A."/>
            <person name="Markowitz V."/>
            <person name="Hugenholtz P."/>
            <person name="Kyrpides N.C."/>
            <person name="Klenk H.P."/>
            <person name="Lapidus A."/>
        </authorList>
    </citation>
    <scope>NUCLEOTIDE SEQUENCE [LARGE SCALE GENOMIC DNA]</scope>
    <source>
        <strain evidence="2">DSM 44963</strain>
    </source>
</reference>
<dbReference type="InParanoid" id="D6TLY8"/>
<evidence type="ECO:0000313" key="1">
    <source>
        <dbReference type="EMBL" id="EFH86788.1"/>
    </source>
</evidence>
<gene>
    <name evidence="1" type="ORF">Krac_8103</name>
</gene>
<proteinExistence type="predicted"/>
<organism evidence="1 2">
    <name type="scientific">Ktedonobacter racemifer DSM 44963</name>
    <dbReference type="NCBI Taxonomy" id="485913"/>
    <lineage>
        <taxon>Bacteria</taxon>
        <taxon>Bacillati</taxon>
        <taxon>Chloroflexota</taxon>
        <taxon>Ktedonobacteria</taxon>
        <taxon>Ktedonobacterales</taxon>
        <taxon>Ktedonobacteraceae</taxon>
        <taxon>Ktedonobacter</taxon>
    </lineage>
</organism>
<dbReference type="EMBL" id="ADVG01000002">
    <property type="protein sequence ID" value="EFH86788.1"/>
    <property type="molecule type" value="Genomic_DNA"/>
</dbReference>
<evidence type="ECO:0000313" key="2">
    <source>
        <dbReference type="Proteomes" id="UP000004508"/>
    </source>
</evidence>
<sequence>MLYLCRFWKEWKQGASYGTVTLRWDKEVGYRIPFKEQAPQTYPLLGTML</sequence>
<dbReference type="Proteomes" id="UP000004508">
    <property type="component" value="Unassembled WGS sequence"/>
</dbReference>
<keyword evidence="2" id="KW-1185">Reference proteome</keyword>
<dbReference type="AlphaFoldDB" id="D6TLY8"/>
<comment type="caution">
    <text evidence="1">The sequence shown here is derived from an EMBL/GenBank/DDBJ whole genome shotgun (WGS) entry which is preliminary data.</text>
</comment>